<dbReference type="InterPro" id="IPR014776">
    <property type="entry name" value="4pyrrole_Mease_sub2"/>
</dbReference>
<comment type="caution">
    <text evidence="11">The sequence shown here is derived from an EMBL/GenBank/DDBJ whole genome shotgun (WGS) entry which is preliminary data.</text>
</comment>
<feature type="domain" description="Tetrapyrrole methylase" evidence="10">
    <location>
        <begin position="6"/>
        <end position="195"/>
    </location>
</feature>
<dbReference type="PANTHER" id="PTHR43182:SF1">
    <property type="entry name" value="COBALT-PRECORRIN-7 C(5)-METHYLTRANSFERASE"/>
    <property type="match status" value="1"/>
</dbReference>
<evidence type="ECO:0000256" key="6">
    <source>
        <dbReference type="ARBA" id="ARBA00022603"/>
    </source>
</evidence>
<protein>
    <recommendedName>
        <fullName evidence="4">tRNA (guanine(46)-N(7))-methyltransferase</fullName>
        <ecNumber evidence="4">2.1.1.33</ecNumber>
    </recommendedName>
</protein>
<evidence type="ECO:0000256" key="9">
    <source>
        <dbReference type="ARBA" id="ARBA00022694"/>
    </source>
</evidence>
<evidence type="ECO:0000256" key="3">
    <source>
        <dbReference type="ARBA" id="ARBA00004953"/>
    </source>
</evidence>
<dbReference type="Pfam" id="PF00590">
    <property type="entry name" value="TP_methylase"/>
    <property type="match status" value="1"/>
</dbReference>
<dbReference type="SUPFAM" id="SSF53790">
    <property type="entry name" value="Tetrapyrrole methylase"/>
    <property type="match status" value="1"/>
</dbReference>
<dbReference type="InterPro" id="IPR014777">
    <property type="entry name" value="4pyrrole_Mease_sub1"/>
</dbReference>
<dbReference type="Pfam" id="PF02390">
    <property type="entry name" value="Methyltransf_4"/>
    <property type="match status" value="1"/>
</dbReference>
<dbReference type="NCBIfam" id="TIGR02469">
    <property type="entry name" value="CbiT"/>
    <property type="match status" value="1"/>
</dbReference>
<dbReference type="EC" id="2.1.1.33" evidence="4"/>
<dbReference type="UniPathway" id="UPA00148"/>
<dbReference type="InterPro" id="IPR050714">
    <property type="entry name" value="Cobalamin_biosynth_MTase"/>
</dbReference>
<dbReference type="InterPro" id="IPR012818">
    <property type="entry name" value="CbiE"/>
</dbReference>
<gene>
    <name evidence="11" type="primary">cbiE</name>
    <name evidence="11" type="ORF">ENQ20_01540</name>
</gene>
<dbReference type="SUPFAM" id="SSF53335">
    <property type="entry name" value="S-adenosyl-L-methionine-dependent methyltransferases"/>
    <property type="match status" value="1"/>
</dbReference>
<comment type="function">
    <text evidence="2">Catalyzes the formation of N(7)-methylguanine at position 46 (m7G46) in tRNA.</text>
</comment>
<dbReference type="GO" id="GO:0008176">
    <property type="term" value="F:tRNA (guanine(46)-N7)-methyltransferase activity"/>
    <property type="evidence" value="ECO:0007669"/>
    <property type="project" value="UniProtKB-EC"/>
</dbReference>
<proteinExistence type="predicted"/>
<dbReference type="CDD" id="cd02440">
    <property type="entry name" value="AdoMet_MTases"/>
    <property type="match status" value="1"/>
</dbReference>
<dbReference type="Gene3D" id="3.40.1010.10">
    <property type="entry name" value="Cobalt-precorrin-4 Transmethylase, Domain 1"/>
    <property type="match status" value="1"/>
</dbReference>
<keyword evidence="6 11" id="KW-0489">Methyltransferase</keyword>
<evidence type="ECO:0000256" key="4">
    <source>
        <dbReference type="ARBA" id="ARBA00011977"/>
    </source>
</evidence>
<dbReference type="CDD" id="cd11644">
    <property type="entry name" value="Precorrin-6Y-MT"/>
    <property type="match status" value="1"/>
</dbReference>
<reference evidence="11" key="1">
    <citation type="journal article" date="2020" name="mSystems">
        <title>Genome- and Community-Level Interaction Insights into Carbon Utilization and Element Cycling Functions of Hydrothermarchaeota in Hydrothermal Sediment.</title>
        <authorList>
            <person name="Zhou Z."/>
            <person name="Liu Y."/>
            <person name="Xu W."/>
            <person name="Pan J."/>
            <person name="Luo Z.H."/>
            <person name="Li M."/>
        </authorList>
    </citation>
    <scope>NUCLEOTIDE SEQUENCE [LARGE SCALE GENOMIC DNA]</scope>
    <source>
        <strain evidence="11">SpSt-289</strain>
    </source>
</reference>
<evidence type="ECO:0000256" key="1">
    <source>
        <dbReference type="ARBA" id="ARBA00000142"/>
    </source>
</evidence>
<keyword evidence="5" id="KW-0169">Cobalamin biosynthesis</keyword>
<dbReference type="InterPro" id="IPR029063">
    <property type="entry name" value="SAM-dependent_MTases_sf"/>
</dbReference>
<evidence type="ECO:0000259" key="10">
    <source>
        <dbReference type="Pfam" id="PF00590"/>
    </source>
</evidence>
<organism evidence="11">
    <name type="scientific">Caldilinea aerophila</name>
    <dbReference type="NCBI Taxonomy" id="133453"/>
    <lineage>
        <taxon>Bacteria</taxon>
        <taxon>Bacillati</taxon>
        <taxon>Chloroflexota</taxon>
        <taxon>Caldilineae</taxon>
        <taxon>Caldilineales</taxon>
        <taxon>Caldilineaceae</taxon>
        <taxon>Caldilinea</taxon>
    </lineage>
</organism>
<evidence type="ECO:0000256" key="8">
    <source>
        <dbReference type="ARBA" id="ARBA00022691"/>
    </source>
</evidence>
<dbReference type="InterPro" id="IPR003358">
    <property type="entry name" value="tRNA_(Gua-N-7)_MeTrfase_Trmb"/>
</dbReference>
<evidence type="ECO:0000313" key="11">
    <source>
        <dbReference type="EMBL" id="HDX30158.1"/>
    </source>
</evidence>
<comment type="catalytic activity">
    <reaction evidence="1">
        <text>guanosine(46) in tRNA + S-adenosyl-L-methionine = N(7)-methylguanosine(46) in tRNA + S-adenosyl-L-homocysteine</text>
        <dbReference type="Rhea" id="RHEA:42708"/>
        <dbReference type="Rhea" id="RHEA-COMP:10188"/>
        <dbReference type="Rhea" id="RHEA-COMP:10189"/>
        <dbReference type="ChEBI" id="CHEBI:57856"/>
        <dbReference type="ChEBI" id="CHEBI:59789"/>
        <dbReference type="ChEBI" id="CHEBI:74269"/>
        <dbReference type="ChEBI" id="CHEBI:74480"/>
        <dbReference type="EC" id="2.1.1.33"/>
    </reaction>
</comment>
<evidence type="ECO:0000256" key="7">
    <source>
        <dbReference type="ARBA" id="ARBA00022679"/>
    </source>
</evidence>
<dbReference type="Gene3D" id="3.40.50.150">
    <property type="entry name" value="Vaccinia Virus protein VP39"/>
    <property type="match status" value="1"/>
</dbReference>
<sequence length="402" mass="43115">MRRPPVLVVGMHAGEPHGLPPTLRERIEAAQVLIGGGRHLACFPAFAGEKVVIAADADRAVARARRGWEQGERVAVLASGDPLWYGIGATLRKVLPPEALEIHPAPASFQLAFAALAEPWHDATLLSAHGRPLADVLPRALAAAKVAILTDRVQTPAVIARALLAAGMQAEAACAVCENLGAADQRVVHMTLAEAAQREDFAPLNVFVVWNPRPRLPRPPGLPDDAFVTIGGQITKREIRLLTLAELALNAYEVFWDIGAGSGAVAIEAAASQPTAHVFAVERRPEFCACIRQNLARLDTANVQVIEGSAPEVCCDLPDPDAVFIGGSGGRLTELVSMAQERLRSGGRLVVNLVTLERLELLRQLMPTAQTTLAQISRSKVIQSSLRLEALNPVFIFTWRKA</sequence>
<dbReference type="NCBIfam" id="TIGR02467">
    <property type="entry name" value="CbiE"/>
    <property type="match status" value="1"/>
</dbReference>
<dbReference type="GO" id="GO:0009236">
    <property type="term" value="P:cobalamin biosynthetic process"/>
    <property type="evidence" value="ECO:0007669"/>
    <property type="project" value="UniProtKB-UniPathway"/>
</dbReference>
<comment type="pathway">
    <text evidence="3">Cofactor biosynthesis; adenosylcobalamin biosynthesis.</text>
</comment>
<dbReference type="InterPro" id="IPR035996">
    <property type="entry name" value="4pyrrol_Methylase_sf"/>
</dbReference>
<dbReference type="GO" id="GO:0008276">
    <property type="term" value="F:protein methyltransferase activity"/>
    <property type="evidence" value="ECO:0007669"/>
    <property type="project" value="InterPro"/>
</dbReference>
<accession>A0A7C1FM67</accession>
<keyword evidence="7 11" id="KW-0808">Transferase</keyword>
<dbReference type="PANTHER" id="PTHR43182">
    <property type="entry name" value="COBALT-PRECORRIN-6B C(15)-METHYLTRANSFERASE (DECARBOXYLATING)"/>
    <property type="match status" value="1"/>
</dbReference>
<dbReference type="PIRSF" id="PIRSF036428">
    <property type="entry name" value="CobL"/>
    <property type="match status" value="1"/>
</dbReference>
<evidence type="ECO:0000256" key="5">
    <source>
        <dbReference type="ARBA" id="ARBA00022573"/>
    </source>
</evidence>
<dbReference type="InterPro" id="IPR014008">
    <property type="entry name" value="Cbl_synth_MTase_CbiT"/>
</dbReference>
<dbReference type="EMBL" id="DSMG01000018">
    <property type="protein sequence ID" value="HDX30158.1"/>
    <property type="molecule type" value="Genomic_DNA"/>
</dbReference>
<dbReference type="Gene3D" id="3.30.950.10">
    <property type="entry name" value="Methyltransferase, Cobalt-precorrin-4 Transmethylase, Domain 2"/>
    <property type="match status" value="1"/>
</dbReference>
<keyword evidence="9" id="KW-0819">tRNA processing</keyword>
<dbReference type="AlphaFoldDB" id="A0A7C1FM67"/>
<keyword evidence="8" id="KW-0949">S-adenosyl-L-methionine</keyword>
<dbReference type="InterPro" id="IPR000878">
    <property type="entry name" value="4pyrrol_Mease"/>
</dbReference>
<name>A0A7C1FM67_9CHLR</name>
<evidence type="ECO:0000256" key="2">
    <source>
        <dbReference type="ARBA" id="ARBA00003015"/>
    </source>
</evidence>
<dbReference type="InterPro" id="IPR006365">
    <property type="entry name" value="Cbl_synth_CobL"/>
</dbReference>